<evidence type="ECO:0000313" key="2">
    <source>
        <dbReference type="Proteomes" id="UP000031307"/>
    </source>
</evidence>
<protein>
    <submittedName>
        <fullName evidence="1">Uncharacterized protein</fullName>
    </submittedName>
</protein>
<proteinExistence type="predicted"/>
<dbReference type="EMBL" id="JSAM01000009">
    <property type="protein sequence ID" value="KIA78709.1"/>
    <property type="molecule type" value="Genomic_DNA"/>
</dbReference>
<dbReference type="PATRIC" id="fig|83552.4.peg.58"/>
<dbReference type="RefSeq" id="WP_039376362.1">
    <property type="nucleotide sequence ID" value="NZ_JSAM01000009.1"/>
</dbReference>
<gene>
    <name evidence="1" type="ORF">DB43_DO00020</name>
</gene>
<reference evidence="1 2" key="1">
    <citation type="journal article" date="2014" name="Mol. Biol. Evol.">
        <title>Massive expansion of Ubiquitination-related gene families within the Chlamydiae.</title>
        <authorList>
            <person name="Domman D."/>
            <person name="Collingro A."/>
            <person name="Lagkouvardos I."/>
            <person name="Gehre L."/>
            <person name="Weinmaier T."/>
            <person name="Rattei T."/>
            <person name="Subtil A."/>
            <person name="Horn M."/>
        </authorList>
    </citation>
    <scope>NUCLEOTIDE SEQUENCE [LARGE SCALE GENOMIC DNA]</scope>
    <source>
        <strain evidence="1 2">OEW1</strain>
    </source>
</reference>
<evidence type="ECO:0000313" key="1">
    <source>
        <dbReference type="EMBL" id="KIA78709.1"/>
    </source>
</evidence>
<dbReference type="Proteomes" id="UP000031307">
    <property type="component" value="Unassembled WGS sequence"/>
</dbReference>
<comment type="caution">
    <text evidence="1">The sequence shown here is derived from an EMBL/GenBank/DDBJ whole genome shotgun (WGS) entry which is preliminary data.</text>
</comment>
<organism evidence="1 2">
    <name type="scientific">Parachlamydia acanthamoebae</name>
    <dbReference type="NCBI Taxonomy" id="83552"/>
    <lineage>
        <taxon>Bacteria</taxon>
        <taxon>Pseudomonadati</taxon>
        <taxon>Chlamydiota</taxon>
        <taxon>Chlamydiia</taxon>
        <taxon>Parachlamydiales</taxon>
        <taxon>Parachlamydiaceae</taxon>
        <taxon>Parachlamydia</taxon>
    </lineage>
</organism>
<name>A0A0C1ERI0_9BACT</name>
<dbReference type="Gene3D" id="2.180.10.10">
    <property type="entry name" value="RHS repeat-associated core"/>
    <property type="match status" value="1"/>
</dbReference>
<sequence length="553" mass="63502">MHLFLTFKHYTSLICIFIALNFNAYTNLPIYLISSTESDLDACIMNSVNVVNGDYCESVVDLEIPYADNFCLERHYNARNYVTGQGSGCWRLFSQFFLIKGNAPETLKERTFAQKYAFVGMPSGGILSFSGTEKGPLSINMLQDGMGIVNTSTQEMSGKYNHRNSRLYCEENRCILHLGDGTKKIYEKCVEPSNPMLGEELLPCLSQKVDIPEYFHLIQQNFPNGNRAVFSYDVNGHLKTIEILSSSQQNLFDLHFEYVFDQQQPFVTITTSDQQTIEYLFSSFHFADGTEICELIQVTGTNLNDKTYEYQIKDHLCLLVKETSEDLNSVDIQYNHLGKVSNIHHSDFNQANSKSHYFLYEDQYTDVYDHYKNRYRYEFDEREQLLAIIKFDSKNTPYQIDRKFWGNTEQNVGLLLAKSSSDGEDNVFAYTSYKYDLNGNVVEEREYSIDGDAKMAFLDVDPRGQLLKSKNANCRILTKIYSNDGLNLLIKEFDSEGNQVVNQYKNGSNLLLKKNFSIKGSLTIAFITKSMKTPMYIPLKIFLPLPPLQLKII</sequence>
<accession>A0A0C1ERI0</accession>
<dbReference type="AlphaFoldDB" id="A0A0C1ERI0"/>